<feature type="domain" description="von Hippel-Lindau disease tumour suppressor beta" evidence="16">
    <location>
        <begin position="10"/>
        <end position="89"/>
    </location>
</feature>
<evidence type="ECO:0000256" key="10">
    <source>
        <dbReference type="ARBA" id="ARBA00022824"/>
    </source>
</evidence>
<comment type="caution">
    <text evidence="18">The sequence shown here is derived from an EMBL/GenBank/DDBJ whole genome shotgun (WGS) entry which is preliminary data.</text>
</comment>
<evidence type="ECO:0000313" key="19">
    <source>
        <dbReference type="Proteomes" id="UP000288216"/>
    </source>
</evidence>
<comment type="subcellular location">
    <subcellularLocation>
        <location evidence="2">Cell membrane</location>
        <topology evidence="2">Peripheral membrane protein</topology>
    </subcellularLocation>
    <subcellularLocation>
        <location evidence="4">Cytoplasm</location>
    </subcellularLocation>
    <subcellularLocation>
        <location evidence="3">Endoplasmic reticulum</location>
    </subcellularLocation>
    <subcellularLocation>
        <location evidence="1">Nucleus</location>
    </subcellularLocation>
</comment>
<evidence type="ECO:0000256" key="4">
    <source>
        <dbReference type="ARBA" id="ARBA00004496"/>
    </source>
</evidence>
<evidence type="ECO:0000256" key="11">
    <source>
        <dbReference type="ARBA" id="ARBA00023136"/>
    </source>
</evidence>
<dbReference type="InterPro" id="IPR037139">
    <property type="entry name" value="VHL_alpha_dom_sf"/>
</dbReference>
<sequence length="159" mass="18570">MALLTQRRPLRSLNSDEATFVQFVNRSPRIATPWWINFDGFPRNYDDIPPGGTLRMCTYRTHPWVFRDANSGDKLLINQDEIYFPSSAQYDEDGPIYMPIYVIVPVYSLKDRCLQCVRKQVKSEDYTKLEIPKSLQADLKNSPGLLREIENLSMKYRNS</sequence>
<dbReference type="InterPro" id="IPR024053">
    <property type="entry name" value="VHL_beta_dom"/>
</dbReference>
<keyword evidence="10" id="KW-0256">Endoplasmic reticulum</keyword>
<gene>
    <name evidence="18" type="ORF">scyTo_0012252</name>
</gene>
<evidence type="ECO:0000256" key="12">
    <source>
        <dbReference type="ARBA" id="ARBA00023242"/>
    </source>
</evidence>
<dbReference type="GO" id="GO:0001666">
    <property type="term" value="P:response to hypoxia"/>
    <property type="evidence" value="ECO:0007669"/>
    <property type="project" value="UniProtKB-ARBA"/>
</dbReference>
<keyword evidence="11" id="KW-0472">Membrane</keyword>
<dbReference type="InterPro" id="IPR022772">
    <property type="entry name" value="VHL_tumour_suppress_b/a_dom"/>
</dbReference>
<evidence type="ECO:0000256" key="6">
    <source>
        <dbReference type="ARBA" id="ARBA00010057"/>
    </source>
</evidence>
<evidence type="ECO:0000256" key="8">
    <source>
        <dbReference type="ARBA" id="ARBA00022490"/>
    </source>
</evidence>
<comment type="similarity">
    <text evidence="6">Belongs to the VHL family.</text>
</comment>
<evidence type="ECO:0000259" key="17">
    <source>
        <dbReference type="Pfam" id="PF17211"/>
    </source>
</evidence>
<dbReference type="Pfam" id="PF01847">
    <property type="entry name" value="VHL"/>
    <property type="match status" value="1"/>
</dbReference>
<dbReference type="Pfam" id="PF17211">
    <property type="entry name" value="VHL_C"/>
    <property type="match status" value="1"/>
</dbReference>
<proteinExistence type="inferred from homology"/>
<dbReference type="Gene3D" id="2.60.40.780">
    <property type="entry name" value="von Hippel-Lindau disease tumour suppressor, beta domain"/>
    <property type="match status" value="1"/>
</dbReference>
<keyword evidence="12" id="KW-0539">Nucleus</keyword>
<dbReference type="OrthoDB" id="413400at2759"/>
<dbReference type="GO" id="GO:0010468">
    <property type="term" value="P:regulation of gene expression"/>
    <property type="evidence" value="ECO:0007669"/>
    <property type="project" value="UniProtKB-ARBA"/>
</dbReference>
<dbReference type="FunFam" id="2.60.40.780:FF:000001">
    <property type="entry name" value="von Hippel-Lindau disease tumor suppressor"/>
    <property type="match status" value="1"/>
</dbReference>
<evidence type="ECO:0000313" key="18">
    <source>
        <dbReference type="EMBL" id="GCB68259.1"/>
    </source>
</evidence>
<keyword evidence="8" id="KW-0963">Cytoplasm</keyword>
<comment type="function">
    <text evidence="13">Involved in the ubiquitination and subsequent proteasomal degradation via the von Hippel-Lindau ubiquitination complex. Seems to act as a target recruitment subunit in the E3 ubiquitin ligase complex and recruits hydroxylated hypoxia-inducible factor (HIF) under normoxic conditions. Involved in transcriptional repression through interaction with HIF1A, HIF1AN and histone deacetylases. Ubiquitinates, in an oxygen-responsive manner, ADRB2. Acts as a negative regulator of mTORC1 by promoting ubiquitination and degradation of RPTOR.</text>
</comment>
<evidence type="ECO:0000256" key="15">
    <source>
        <dbReference type="ARBA" id="ARBA00080646"/>
    </source>
</evidence>
<dbReference type="STRING" id="75743.A0A401P545"/>
<evidence type="ECO:0000256" key="3">
    <source>
        <dbReference type="ARBA" id="ARBA00004240"/>
    </source>
</evidence>
<evidence type="ECO:0000259" key="16">
    <source>
        <dbReference type="Pfam" id="PF01847"/>
    </source>
</evidence>
<evidence type="ECO:0000256" key="1">
    <source>
        <dbReference type="ARBA" id="ARBA00004123"/>
    </source>
</evidence>
<evidence type="ECO:0000256" key="9">
    <source>
        <dbReference type="ARBA" id="ARBA00022786"/>
    </source>
</evidence>
<dbReference type="InterPro" id="IPR036208">
    <property type="entry name" value="VHL_sf"/>
</dbReference>
<evidence type="ECO:0000256" key="14">
    <source>
        <dbReference type="ARBA" id="ARBA00072532"/>
    </source>
</evidence>
<dbReference type="InterPro" id="IPR024048">
    <property type="entry name" value="VHL_alpha_dom"/>
</dbReference>
<dbReference type="GO" id="GO:0005783">
    <property type="term" value="C:endoplasmic reticulum"/>
    <property type="evidence" value="ECO:0007669"/>
    <property type="project" value="UniProtKB-SubCell"/>
</dbReference>
<accession>A0A401P545</accession>
<evidence type="ECO:0000256" key="5">
    <source>
        <dbReference type="ARBA" id="ARBA00004906"/>
    </source>
</evidence>
<dbReference type="SUPFAM" id="SSF49468">
    <property type="entry name" value="VHL"/>
    <property type="match status" value="1"/>
</dbReference>
<dbReference type="InterPro" id="IPR037140">
    <property type="entry name" value="VHL_beta_dom_sf"/>
</dbReference>
<protein>
    <recommendedName>
        <fullName evidence="14">von Hippel-Lindau disease tumor suppressor</fullName>
    </recommendedName>
    <alternativeName>
        <fullName evidence="15">pVHL</fullName>
    </alternativeName>
</protein>
<keyword evidence="7" id="KW-1003">Cell membrane</keyword>
<dbReference type="CDD" id="cd05468">
    <property type="entry name" value="pVHL"/>
    <property type="match status" value="1"/>
</dbReference>
<evidence type="ECO:0000256" key="2">
    <source>
        <dbReference type="ARBA" id="ARBA00004202"/>
    </source>
</evidence>
<evidence type="ECO:0000256" key="7">
    <source>
        <dbReference type="ARBA" id="ARBA00022475"/>
    </source>
</evidence>
<dbReference type="AlphaFoldDB" id="A0A401P545"/>
<dbReference type="Gene3D" id="1.10.750.10">
    <property type="entry name" value="von Hippel-Lindau disease tumour suppressor, alpha domain"/>
    <property type="match status" value="1"/>
</dbReference>
<keyword evidence="19" id="KW-1185">Reference proteome</keyword>
<dbReference type="GO" id="GO:0005634">
    <property type="term" value="C:nucleus"/>
    <property type="evidence" value="ECO:0007669"/>
    <property type="project" value="UniProtKB-SubCell"/>
</dbReference>
<comment type="pathway">
    <text evidence="5">Protein modification; protein ubiquitination.</text>
</comment>
<reference evidence="18 19" key="1">
    <citation type="journal article" date="2018" name="Nat. Ecol. Evol.">
        <title>Shark genomes provide insights into elasmobranch evolution and the origin of vertebrates.</title>
        <authorList>
            <person name="Hara Y"/>
            <person name="Yamaguchi K"/>
            <person name="Onimaru K"/>
            <person name="Kadota M"/>
            <person name="Koyanagi M"/>
            <person name="Keeley SD"/>
            <person name="Tatsumi K"/>
            <person name="Tanaka K"/>
            <person name="Motone F"/>
            <person name="Kageyama Y"/>
            <person name="Nozu R"/>
            <person name="Adachi N"/>
            <person name="Nishimura O"/>
            <person name="Nakagawa R"/>
            <person name="Tanegashima C"/>
            <person name="Kiyatake I"/>
            <person name="Matsumoto R"/>
            <person name="Murakumo K"/>
            <person name="Nishida K"/>
            <person name="Terakita A"/>
            <person name="Kuratani S"/>
            <person name="Sato K"/>
            <person name="Hyodo S Kuraku.S."/>
        </authorList>
    </citation>
    <scope>NUCLEOTIDE SEQUENCE [LARGE SCALE GENOMIC DNA]</scope>
</reference>
<evidence type="ECO:0000256" key="13">
    <source>
        <dbReference type="ARBA" id="ARBA00059036"/>
    </source>
</evidence>
<dbReference type="GO" id="GO:0005886">
    <property type="term" value="C:plasma membrane"/>
    <property type="evidence" value="ECO:0007669"/>
    <property type="project" value="UniProtKB-SubCell"/>
</dbReference>
<name>A0A401P545_SCYTO</name>
<dbReference type="EMBL" id="BFAA01005864">
    <property type="protein sequence ID" value="GCB68259.1"/>
    <property type="molecule type" value="Genomic_DNA"/>
</dbReference>
<feature type="domain" description="von Hippel-Lindau disease tumour suppressor alpha" evidence="17">
    <location>
        <begin position="107"/>
        <end position="153"/>
    </location>
</feature>
<keyword evidence="9" id="KW-0833">Ubl conjugation pathway</keyword>
<dbReference type="FunFam" id="1.10.750.10:FF:000001">
    <property type="entry name" value="von Hippel-Lindau disease tumor suppressor"/>
    <property type="match status" value="1"/>
</dbReference>
<dbReference type="Proteomes" id="UP000288216">
    <property type="component" value="Unassembled WGS sequence"/>
</dbReference>
<organism evidence="18 19">
    <name type="scientific">Scyliorhinus torazame</name>
    <name type="common">Cloudy catshark</name>
    <name type="synonym">Catulus torazame</name>
    <dbReference type="NCBI Taxonomy" id="75743"/>
    <lineage>
        <taxon>Eukaryota</taxon>
        <taxon>Metazoa</taxon>
        <taxon>Chordata</taxon>
        <taxon>Craniata</taxon>
        <taxon>Vertebrata</taxon>
        <taxon>Chondrichthyes</taxon>
        <taxon>Elasmobranchii</taxon>
        <taxon>Galeomorphii</taxon>
        <taxon>Galeoidea</taxon>
        <taxon>Carcharhiniformes</taxon>
        <taxon>Scyliorhinidae</taxon>
        <taxon>Scyliorhinus</taxon>
    </lineage>
</organism>
<dbReference type="OMA" id="YIDIPVY"/>